<proteinExistence type="predicted"/>
<dbReference type="RefSeq" id="WP_154417403.1">
    <property type="nucleotide sequence ID" value="NZ_VUNS01000005.1"/>
</dbReference>
<dbReference type="Proteomes" id="UP000435649">
    <property type="component" value="Unassembled WGS sequence"/>
</dbReference>
<evidence type="ECO:0000259" key="2">
    <source>
        <dbReference type="Pfam" id="PF19773"/>
    </source>
</evidence>
<evidence type="ECO:0000256" key="1">
    <source>
        <dbReference type="SAM" id="SignalP"/>
    </source>
</evidence>
<dbReference type="EMBL" id="VUNS01000005">
    <property type="protein sequence ID" value="MST96683.1"/>
    <property type="molecule type" value="Genomic_DNA"/>
</dbReference>
<reference evidence="3 4" key="1">
    <citation type="submission" date="2019-08" db="EMBL/GenBank/DDBJ databases">
        <title>In-depth cultivation of the pig gut microbiome towards novel bacterial diversity and tailored functional studies.</title>
        <authorList>
            <person name="Wylensek D."/>
            <person name="Hitch T.C.A."/>
            <person name="Clavel T."/>
        </authorList>
    </citation>
    <scope>NUCLEOTIDE SEQUENCE [LARGE SCALE GENOMIC DNA]</scope>
    <source>
        <strain evidence="3 4">BBE-744-WT-12</strain>
    </source>
</reference>
<keyword evidence="4" id="KW-1185">Reference proteome</keyword>
<accession>A0A844G0K3</accession>
<feature type="chain" id="PRO_5032884726" description="DUF6259 domain-containing protein" evidence="1">
    <location>
        <begin position="25"/>
        <end position="737"/>
    </location>
</feature>
<name>A0A844G0K3_9BACT</name>
<evidence type="ECO:0000313" key="3">
    <source>
        <dbReference type="EMBL" id="MST96683.1"/>
    </source>
</evidence>
<feature type="domain" description="DUF6259" evidence="2">
    <location>
        <begin position="279"/>
        <end position="558"/>
    </location>
</feature>
<gene>
    <name evidence="3" type="ORF">FYJ85_06450</name>
</gene>
<sequence length="737" mass="81723">MKKIICSLAMAVLNMTVVVRPAAAELQFGNPELLLRFQDAAGGFGLLEMTNKRDGGSFVSQNPAHAALWLVRLSRAGRVDDQTASFYTDTGVLVTERVNPLAGMVSIDSNAPARRSFRRYNREDGAAVLELIWDDIAVDGEKSALKAVASFETGPAGGSVLGRLRVEVKSRKYALESSAFPHIGPMSEAGTYHLLLPRLTYGGQFFRNNKQDFSLLYPSIIAQESCMAMLRPDAGGIYWAFHDAGAAAKGITVGAALSATVEAAAANSGVTGRSRTIDYCWEISPIRDEWGAAELYLNRAQHQPWLQKGLLRDRTDLPEHYRDIELWVNISGSPAEMKAAYDRVREEVGDARVAVHWYNWNIYPFDTNYPEYFPALEGSEKVIREITANGDFVVPYINGHCWDPQLPSYRTEGIRAAVKKRSGEIALEKYGPVNLLAPVCPTSPEFQRRIQETCRKLVAMGVNGIYLDQIGQLSPMSCFDATHGHELGNGDYWTGGYRSMLGKIMEEHAGKIFLATENAAEPYIDTISSFLVWTEITGDDFPLLPQIYNRYAFYYGALSFPEDSMQSFAAAQKRCLLWGYQPGWMGWLHGQAPDKRSPGHAEKIAYLNQVIALRREIKACLLDGALVHDVKILSENPAVQIKWFRMNGEEHDEPVLSGAVWRNEKRDGAVVVLANLDTHERIGSIEIDPQLYGLKVMPSVYRQLRGNLHGALNKNGKSVIEVPVPALGFALLELSAK</sequence>
<dbReference type="Pfam" id="PF19773">
    <property type="entry name" value="DUF6259"/>
    <property type="match status" value="1"/>
</dbReference>
<dbReference type="AlphaFoldDB" id="A0A844G0K3"/>
<feature type="signal peptide" evidence="1">
    <location>
        <begin position="1"/>
        <end position="24"/>
    </location>
</feature>
<dbReference type="InterPro" id="IPR046226">
    <property type="entry name" value="DUF6259"/>
</dbReference>
<protein>
    <recommendedName>
        <fullName evidence="2">DUF6259 domain-containing protein</fullName>
    </recommendedName>
</protein>
<organism evidence="3 4">
    <name type="scientific">Victivallis lenta</name>
    <dbReference type="NCBI Taxonomy" id="2606640"/>
    <lineage>
        <taxon>Bacteria</taxon>
        <taxon>Pseudomonadati</taxon>
        <taxon>Lentisphaerota</taxon>
        <taxon>Lentisphaeria</taxon>
        <taxon>Victivallales</taxon>
        <taxon>Victivallaceae</taxon>
        <taxon>Victivallis</taxon>
    </lineage>
</organism>
<keyword evidence="1" id="KW-0732">Signal</keyword>
<evidence type="ECO:0000313" key="4">
    <source>
        <dbReference type="Proteomes" id="UP000435649"/>
    </source>
</evidence>
<comment type="caution">
    <text evidence="3">The sequence shown here is derived from an EMBL/GenBank/DDBJ whole genome shotgun (WGS) entry which is preliminary data.</text>
</comment>